<dbReference type="SUPFAM" id="SSF51011">
    <property type="entry name" value="Glycosyl hydrolase domain"/>
    <property type="match status" value="1"/>
</dbReference>
<dbReference type="InterPro" id="IPR003593">
    <property type="entry name" value="AAA+_ATPase"/>
</dbReference>
<gene>
    <name evidence="23" type="ORF">C2E21_5287</name>
</gene>
<evidence type="ECO:0000256" key="10">
    <source>
        <dbReference type="ARBA" id="ARBA00022679"/>
    </source>
</evidence>
<comment type="similarity">
    <text evidence="6">Belongs to the glycosyl hydrolase 13 family. GlgB subfamily.</text>
</comment>
<dbReference type="PANTHER" id="PTHR43651">
    <property type="entry name" value="1,4-ALPHA-GLUCAN-BRANCHING ENZYME"/>
    <property type="match status" value="1"/>
</dbReference>
<dbReference type="OrthoDB" id="196493at2759"/>
<evidence type="ECO:0000256" key="13">
    <source>
        <dbReference type="ARBA" id="ARBA00023054"/>
    </source>
</evidence>
<evidence type="ECO:0000256" key="7">
    <source>
        <dbReference type="ARBA" id="ARBA00012541"/>
    </source>
</evidence>
<reference evidence="23 24" key="1">
    <citation type="journal article" date="2018" name="Plant J.">
        <title>Genome sequences of Chlorella sorokiniana UTEX 1602 and Micractinium conductrix SAG 241.80: implications to maltose excretion by a green alga.</title>
        <authorList>
            <person name="Arriola M.B."/>
            <person name="Velmurugan N."/>
            <person name="Zhang Y."/>
            <person name="Plunkett M.H."/>
            <person name="Hondzo H."/>
            <person name="Barney B.M."/>
        </authorList>
    </citation>
    <scope>NUCLEOTIDE SEQUENCE [LARGE SCALE GENOMIC DNA]</scope>
    <source>
        <strain evidence="24">UTEX 1602</strain>
    </source>
</reference>
<dbReference type="Pfam" id="PF03029">
    <property type="entry name" value="ATP_bind_1"/>
    <property type="match status" value="1"/>
</dbReference>
<dbReference type="GO" id="GO:0003924">
    <property type="term" value="F:GTPase activity"/>
    <property type="evidence" value="ECO:0007669"/>
    <property type="project" value="InterPro"/>
</dbReference>
<proteinExistence type="inferred from homology"/>
<dbReference type="Gene3D" id="2.60.40.1180">
    <property type="entry name" value="Golgi alpha-mannosidase II"/>
    <property type="match status" value="1"/>
</dbReference>
<dbReference type="SUPFAM" id="SSF81296">
    <property type="entry name" value="E set domains"/>
    <property type="match status" value="1"/>
</dbReference>
<keyword evidence="15" id="KW-0934">Plastid</keyword>
<comment type="subcellular location">
    <subcellularLocation>
        <location evidence="3">Cytoplasm</location>
    </subcellularLocation>
    <subcellularLocation>
        <location evidence="2">Nucleus</location>
    </subcellularLocation>
    <subcellularLocation>
        <location evidence="4">Plastid</location>
        <location evidence="4">Amyloplast</location>
    </subcellularLocation>
</comment>
<keyword evidence="15" id="KW-0035">Amyloplast</keyword>
<dbReference type="InterPro" id="IPR004193">
    <property type="entry name" value="Glyco_hydro_13_N"/>
</dbReference>
<accession>A0A2P6TPU8</accession>
<dbReference type="GO" id="GO:0004553">
    <property type="term" value="F:hydrolase activity, hydrolyzing O-glycosyl compounds"/>
    <property type="evidence" value="ECO:0007669"/>
    <property type="project" value="InterPro"/>
</dbReference>
<name>A0A2P6TPU8_CHLSO</name>
<dbReference type="GO" id="GO:0043169">
    <property type="term" value="F:cation binding"/>
    <property type="evidence" value="ECO:0007669"/>
    <property type="project" value="InterPro"/>
</dbReference>
<dbReference type="Gene3D" id="3.40.50.300">
    <property type="entry name" value="P-loop containing nucleotide triphosphate hydrolases"/>
    <property type="match status" value="1"/>
</dbReference>
<dbReference type="PANTHER" id="PTHR43651:SF3">
    <property type="entry name" value="1,4-ALPHA-GLUCAN-BRANCHING ENZYME"/>
    <property type="match status" value="1"/>
</dbReference>
<evidence type="ECO:0000259" key="21">
    <source>
        <dbReference type="SMART" id="SM00382"/>
    </source>
</evidence>
<feature type="region of interest" description="Disordered" evidence="20">
    <location>
        <begin position="312"/>
        <end position="338"/>
    </location>
</feature>
<evidence type="ECO:0000256" key="16">
    <source>
        <dbReference type="ARBA" id="ARBA00023242"/>
    </source>
</evidence>
<dbReference type="CDD" id="cd02854">
    <property type="entry name" value="E_set_GBE_euk_N"/>
    <property type="match status" value="1"/>
</dbReference>
<dbReference type="EMBL" id="LHPG02000009">
    <property type="protein sequence ID" value="PRW56052.1"/>
    <property type="molecule type" value="Genomic_DNA"/>
</dbReference>
<evidence type="ECO:0000256" key="6">
    <source>
        <dbReference type="ARBA" id="ARBA00009000"/>
    </source>
</evidence>
<dbReference type="InterPro" id="IPR030230">
    <property type="entry name" value="Gpn1/Npa3/XAB1"/>
</dbReference>
<evidence type="ECO:0000256" key="17">
    <source>
        <dbReference type="ARBA" id="ARBA00055682"/>
    </source>
</evidence>
<dbReference type="GO" id="GO:0003844">
    <property type="term" value="F:1,4-alpha-glucan branching enzyme activity"/>
    <property type="evidence" value="ECO:0007669"/>
    <property type="project" value="UniProtKB-EC"/>
</dbReference>
<dbReference type="InterPro" id="IPR013780">
    <property type="entry name" value="Glyco_hydro_b"/>
</dbReference>
<evidence type="ECO:0000256" key="8">
    <source>
        <dbReference type="ARBA" id="ARBA00014579"/>
    </source>
</evidence>
<dbReference type="Proteomes" id="UP000239899">
    <property type="component" value="Unassembled WGS sequence"/>
</dbReference>
<dbReference type="InterPro" id="IPR013783">
    <property type="entry name" value="Ig-like_fold"/>
</dbReference>
<protein>
    <recommendedName>
        <fullName evidence="8">GPN-loop GTPase 1</fullName>
        <ecNumber evidence="7">2.4.1.18</ecNumber>
    </recommendedName>
    <alternativeName>
        <fullName evidence="19">XPA-binding protein 1 homolog</fullName>
    </alternativeName>
</protein>
<dbReference type="InterPro" id="IPR014756">
    <property type="entry name" value="Ig_E-set"/>
</dbReference>
<dbReference type="FunFam" id="3.20.20.80:FF:000001">
    <property type="entry name" value="1,4-alpha-glucan branching enzyme"/>
    <property type="match status" value="1"/>
</dbReference>
<evidence type="ECO:0000256" key="1">
    <source>
        <dbReference type="ARBA" id="ARBA00000826"/>
    </source>
</evidence>
<dbReference type="SUPFAM" id="SSF51445">
    <property type="entry name" value="(Trans)glycosidases"/>
    <property type="match status" value="1"/>
</dbReference>
<evidence type="ECO:0000256" key="11">
    <source>
        <dbReference type="ARBA" id="ARBA00022741"/>
    </source>
</evidence>
<dbReference type="Gene3D" id="2.60.40.10">
    <property type="entry name" value="Immunoglobulins"/>
    <property type="match status" value="1"/>
</dbReference>
<dbReference type="Pfam" id="PF00128">
    <property type="entry name" value="Alpha-amylase"/>
    <property type="match status" value="1"/>
</dbReference>
<evidence type="ECO:0000256" key="2">
    <source>
        <dbReference type="ARBA" id="ARBA00004123"/>
    </source>
</evidence>
<comment type="catalytic activity">
    <reaction evidence="1">
        <text>Transfers a segment of a (1-&gt;4)-alpha-D-glucan chain to a primary hydroxy group in a similar glucan chain.</text>
        <dbReference type="EC" id="2.4.1.18"/>
    </reaction>
</comment>
<keyword evidence="13" id="KW-0175">Coiled coil</keyword>
<evidence type="ECO:0000256" key="9">
    <source>
        <dbReference type="ARBA" id="ARBA00022490"/>
    </source>
</evidence>
<dbReference type="Pfam" id="PF02922">
    <property type="entry name" value="CBM_48"/>
    <property type="match status" value="1"/>
</dbReference>
<feature type="region of interest" description="Disordered" evidence="20">
    <location>
        <begin position="363"/>
        <end position="402"/>
    </location>
</feature>
<dbReference type="CDD" id="cd11321">
    <property type="entry name" value="AmyAc_bac_euk_BE"/>
    <property type="match status" value="1"/>
</dbReference>
<comment type="similarity">
    <text evidence="5">Belongs to the GPN-loop GTPase family.</text>
</comment>
<dbReference type="SMART" id="SM00382">
    <property type="entry name" value="AAA"/>
    <property type="match status" value="1"/>
</dbReference>
<dbReference type="InterPro" id="IPR006047">
    <property type="entry name" value="GH13_cat_dom"/>
</dbReference>
<evidence type="ECO:0000259" key="22">
    <source>
        <dbReference type="SMART" id="SM00642"/>
    </source>
</evidence>
<keyword evidence="14" id="KW-0342">GTP-binding</keyword>
<dbReference type="GO" id="GO:0009501">
    <property type="term" value="C:amyloplast"/>
    <property type="evidence" value="ECO:0007669"/>
    <property type="project" value="UniProtKB-SubCell"/>
</dbReference>
<evidence type="ECO:0000256" key="15">
    <source>
        <dbReference type="ARBA" id="ARBA00023234"/>
    </source>
</evidence>
<keyword evidence="24" id="KW-1185">Reference proteome</keyword>
<dbReference type="Gene3D" id="3.20.20.80">
    <property type="entry name" value="Glycosidases"/>
    <property type="match status" value="1"/>
</dbReference>
<evidence type="ECO:0000256" key="4">
    <source>
        <dbReference type="ARBA" id="ARBA00004602"/>
    </source>
</evidence>
<dbReference type="AlphaFoldDB" id="A0A2P6TPU8"/>
<dbReference type="SMART" id="SM00642">
    <property type="entry name" value="Aamy"/>
    <property type="match status" value="1"/>
</dbReference>
<dbReference type="EC" id="2.4.1.18" evidence="7"/>
<organism evidence="23 24">
    <name type="scientific">Chlorella sorokiniana</name>
    <name type="common">Freshwater green alga</name>
    <dbReference type="NCBI Taxonomy" id="3076"/>
    <lineage>
        <taxon>Eukaryota</taxon>
        <taxon>Viridiplantae</taxon>
        <taxon>Chlorophyta</taxon>
        <taxon>core chlorophytes</taxon>
        <taxon>Trebouxiophyceae</taxon>
        <taxon>Chlorellales</taxon>
        <taxon>Chlorellaceae</taxon>
        <taxon>Chlorella clade</taxon>
        <taxon>Chlorella</taxon>
    </lineage>
</organism>
<dbReference type="FunFam" id="2.60.40.1180:FF:000003">
    <property type="entry name" value="1,4-alpha-glucan-branching enzyme, chloroplastic/amyloplastic"/>
    <property type="match status" value="1"/>
</dbReference>
<feature type="compositionally biased region" description="Low complexity" evidence="20">
    <location>
        <begin position="363"/>
        <end position="383"/>
    </location>
</feature>
<evidence type="ECO:0000256" key="5">
    <source>
        <dbReference type="ARBA" id="ARBA00005290"/>
    </source>
</evidence>
<dbReference type="InterPro" id="IPR017853">
    <property type="entry name" value="GH"/>
</dbReference>
<dbReference type="Pfam" id="PF02806">
    <property type="entry name" value="Alpha-amylase_C"/>
    <property type="match status" value="1"/>
</dbReference>
<evidence type="ECO:0000256" key="20">
    <source>
        <dbReference type="SAM" id="MobiDB-lite"/>
    </source>
</evidence>
<evidence type="ECO:0000256" key="18">
    <source>
        <dbReference type="ARBA" id="ARBA00060592"/>
    </source>
</evidence>
<keyword evidence="16" id="KW-0539">Nucleus</keyword>
<feature type="domain" description="Glycosyl hydrolase family 13 catalytic" evidence="22">
    <location>
        <begin position="697"/>
        <end position="1061"/>
    </location>
</feature>
<dbReference type="InterPro" id="IPR027417">
    <property type="entry name" value="P-loop_NTPase"/>
</dbReference>
<dbReference type="FunFam" id="2.60.40.10:FF:000250">
    <property type="entry name" value="1,4-alpha-glucan-branching enzyme, chloroplastic/amyloplastic"/>
    <property type="match status" value="1"/>
</dbReference>
<dbReference type="InterPro" id="IPR004130">
    <property type="entry name" value="Gpn"/>
</dbReference>
<keyword evidence="10" id="KW-0808">Transferase</keyword>
<dbReference type="FunFam" id="3.40.50.300:FF:000888">
    <property type="entry name" value="GPN-loop GTPase 1"/>
    <property type="match status" value="1"/>
</dbReference>
<feature type="compositionally biased region" description="Gly residues" evidence="20">
    <location>
        <begin position="316"/>
        <end position="333"/>
    </location>
</feature>
<sequence>MSSAQEGEQAAAGMQNLNIQDQADGQQGGDAKPTVILVIGMAGSGKTTFLQRLNAHLHAKKQPGYIINLDPAVTHVPYGANVDIRDTVNYKNVMKQYSLGPNGGILTSLNLFATRFDQVISLCEKPRDPPLQFIVADTPGQIEIFTWSASGAIITDAFAASFPTMVAYIIDTPRCVGPQTFMTNMLQACSILYKTRLPVLLVFNKIDVARHEFALDWMADFENFHKALDSEQSYAATLSRSMSLVLEQFYQAMPAVGVSAVTGEGMDDFMAAVGRCAEQYRTDYLPDLQRRQAERAELEQRRQAAELERMRADRAAGGGSDGGAGSSGSGGPGRKVLDARPGATLAAAPATMQAATQQAAGGKSLAAGASGQRQRSGRLSSALPASGARKPAARGPLAVRAEGESQPLEVLRRENELLKKTIMSAESAVTGLESQLTSAGVSVPPAPSAVAARGANGSAAPATAEDYWSPVVHVPEGQAFVEQYGLPSPIPEHDGTECLKWDPSLWSHADHFKYRWHVFKSIRAAIDANEGGLDKFTQGYRFYGLNRGEHEGKQGIWYREWAPGAKALALIGEFNAWDPQPEHWAIKNDFGVWQLFLPDKPDGTPAIQHRTKLKVRLETAYGEWVERIPAWIKWATQEWNEIQYNGVYYEPPLGPSKPGVLEEGKSYTFKYPRPPRPRALRIYECHVGMSSEEPKVNSYTEFKEEMLPRIRRLGYNAIQIMAIQEHAYYGSFGYHVTNFFGVSSRCGTPDELKAMIDEAHRLGLVVLMDIVHSHASKNTMDGINMFDGTDAMYFHGGGRGYHWMWDSRCFNYGNWETLRFLLSNARWWMDEYKFDGYRFDGVTSMMYHHHGLQTTFTGNYDEYFGMATDVEAVVYLMLVNQTLHDLFPTAITIGEDVSGMPTFCRPWQEGGVGFDYRLNMAIADKWIEVLTEQDDWSWNMGNIVHTMTNRRYAEACVGYAESHDQALVGDKTIAFWLMDKEMYDFMGAPGYGPSSPIIDRGIALHKMIRLITMVLGGESYLNFMGNEFGHPEWIDFPRDDTYDTSTGAFVPGNGGSLEKCRRRWDLADAEFLKYKFMNVFDRAMQHLDKAFGFVSAPHQWVSRKDEGDKVIVVERGDLVFVFNFHPTNSYTDYRVGCYKPGPYKVVLSSDEEVFGGWKNVTKDSNVEFNTQQSDHDNRPNSMLVYAPSRTVVVYAPAEYCDSQADSKESGIPGLAVKDLGPYYAY</sequence>
<dbReference type="InterPro" id="IPR006048">
    <property type="entry name" value="A-amylase/branching_C"/>
</dbReference>
<keyword evidence="12" id="KW-0378">Hydrolase</keyword>
<evidence type="ECO:0000256" key="3">
    <source>
        <dbReference type="ARBA" id="ARBA00004496"/>
    </source>
</evidence>
<comment type="pathway">
    <text evidence="18">Glycan biosynthesis.</text>
</comment>
<feature type="domain" description="AAA+ ATPase" evidence="21">
    <location>
        <begin position="32"/>
        <end position="207"/>
    </location>
</feature>
<evidence type="ECO:0000313" key="24">
    <source>
        <dbReference type="Proteomes" id="UP000239899"/>
    </source>
</evidence>
<keyword evidence="11" id="KW-0547">Nucleotide-binding</keyword>
<dbReference type="STRING" id="3076.A0A2P6TPU8"/>
<evidence type="ECO:0000256" key="19">
    <source>
        <dbReference type="ARBA" id="ARBA00083137"/>
    </source>
</evidence>
<evidence type="ECO:0000256" key="12">
    <source>
        <dbReference type="ARBA" id="ARBA00022801"/>
    </source>
</evidence>
<dbReference type="GO" id="GO:0005634">
    <property type="term" value="C:nucleus"/>
    <property type="evidence" value="ECO:0007669"/>
    <property type="project" value="UniProtKB-SubCell"/>
</dbReference>
<comment type="caution">
    <text evidence="23">The sequence shown here is derived from an EMBL/GenBank/DDBJ whole genome shotgun (WGS) entry which is preliminary data.</text>
</comment>
<dbReference type="CDD" id="cd17870">
    <property type="entry name" value="GPN1"/>
    <property type="match status" value="1"/>
</dbReference>
<evidence type="ECO:0000256" key="14">
    <source>
        <dbReference type="ARBA" id="ARBA00023134"/>
    </source>
</evidence>
<dbReference type="SUPFAM" id="SSF52540">
    <property type="entry name" value="P-loop containing nucleoside triphosphate hydrolases"/>
    <property type="match status" value="1"/>
</dbReference>
<dbReference type="GO" id="GO:0005525">
    <property type="term" value="F:GTP binding"/>
    <property type="evidence" value="ECO:0007669"/>
    <property type="project" value="UniProtKB-KW"/>
</dbReference>
<dbReference type="GO" id="GO:0005975">
    <property type="term" value="P:carbohydrate metabolic process"/>
    <property type="evidence" value="ECO:0007669"/>
    <property type="project" value="InterPro"/>
</dbReference>
<comment type="function">
    <text evidence="17">Small GTPase required for proper nuclear import of RNA polymerase II (RNAPII). May act at an RNAP assembly step prior to nuclear import.</text>
</comment>
<evidence type="ECO:0000313" key="23">
    <source>
        <dbReference type="EMBL" id="PRW56052.1"/>
    </source>
</evidence>
<keyword evidence="9" id="KW-0963">Cytoplasm</keyword>